<dbReference type="Proteomes" id="UP000660729">
    <property type="component" value="Unassembled WGS sequence"/>
</dbReference>
<sequence>MTTTTPSPGTDHVPGTVHLTDLDGTSLAKHAGNTDVLLIPAPSKDPEDPLNWSLKRKRLSTFCTLLYTGLVASAFGATPTIIAPLSRDTGLTPNDLSVAFGYAFLSFGWGCLIWQPLAIQYGKRPMYLLSIGGTVAIMVWTAYVKDKSSWTARSVMQGFFGAPVESLAEISLTEIWFQHMRGSFVAYYGLFLFGGIYVMTIISGFIYDGQGWHWVMYWSAIFNAIGLVFLFLFMEETNYSRGRSDEATESTIASSSVSTKDEGAKEAKVTFESLAEIPPAKPCLSRLKLWRPADLRKPNRLMGMMIRPLIFLTYPVVFYSGFSYGAGIIWWNILVNTASAILSPPPYSWSPSIVGLSFVPVLLGTILAFFLCGILGDRFILWMARRNHGISEPEHRLWINVIPIIFVPSSLLLWGVGSSQHVHWFGLMVALFCLGIGIVFLLQINISYCLDSYKDLGAEALVTVILIRNTMNFGFNYGFSPWMTGMGIKNMFITGAFAGVAQMATFLIMIRYGKAPRRRWAGQYQRYAEEMVKAGVAA</sequence>
<evidence type="ECO:0000313" key="6">
    <source>
        <dbReference type="EMBL" id="KAF7193487.1"/>
    </source>
</evidence>
<dbReference type="InterPro" id="IPR036259">
    <property type="entry name" value="MFS_trans_sf"/>
</dbReference>
<feature type="transmembrane region" description="Helical" evidence="5">
    <location>
        <begin position="184"/>
        <end position="206"/>
    </location>
</feature>
<feature type="transmembrane region" description="Helical" evidence="5">
    <location>
        <begin position="456"/>
        <end position="479"/>
    </location>
</feature>
<keyword evidence="3 5" id="KW-1133">Transmembrane helix</keyword>
<evidence type="ECO:0000256" key="2">
    <source>
        <dbReference type="ARBA" id="ARBA00022692"/>
    </source>
</evidence>
<feature type="transmembrane region" description="Helical" evidence="5">
    <location>
        <begin position="353"/>
        <end position="376"/>
    </location>
</feature>
<feature type="transmembrane region" description="Helical" evidence="5">
    <location>
        <begin position="126"/>
        <end position="143"/>
    </location>
</feature>
<comment type="subcellular location">
    <subcellularLocation>
        <location evidence="1">Membrane</location>
        <topology evidence="1">Multi-pass membrane protein</topology>
    </subcellularLocation>
</comment>
<dbReference type="InterPro" id="IPR011701">
    <property type="entry name" value="MFS"/>
</dbReference>
<feature type="transmembrane region" description="Helical" evidence="5">
    <location>
        <begin position="397"/>
        <end position="416"/>
    </location>
</feature>
<feature type="transmembrane region" description="Helical" evidence="5">
    <location>
        <begin position="96"/>
        <end position="114"/>
    </location>
</feature>
<evidence type="ECO:0000256" key="1">
    <source>
        <dbReference type="ARBA" id="ARBA00004141"/>
    </source>
</evidence>
<dbReference type="AlphaFoldDB" id="A0A8H6RM72"/>
<evidence type="ECO:0000313" key="7">
    <source>
        <dbReference type="Proteomes" id="UP000660729"/>
    </source>
</evidence>
<keyword evidence="2 5" id="KW-0812">Transmembrane</keyword>
<dbReference type="Gene3D" id="1.20.1250.20">
    <property type="entry name" value="MFS general substrate transporter like domains"/>
    <property type="match status" value="1"/>
</dbReference>
<dbReference type="PANTHER" id="PTHR23502">
    <property type="entry name" value="MAJOR FACILITATOR SUPERFAMILY"/>
    <property type="match status" value="1"/>
</dbReference>
<dbReference type="SUPFAM" id="SSF103473">
    <property type="entry name" value="MFS general substrate transporter"/>
    <property type="match status" value="1"/>
</dbReference>
<feature type="transmembrane region" description="Helical" evidence="5">
    <location>
        <begin position="309"/>
        <end position="333"/>
    </location>
</feature>
<feature type="transmembrane region" description="Helical" evidence="5">
    <location>
        <begin position="491"/>
        <end position="510"/>
    </location>
</feature>
<dbReference type="GO" id="GO:0005886">
    <property type="term" value="C:plasma membrane"/>
    <property type="evidence" value="ECO:0007669"/>
    <property type="project" value="TreeGrafter"/>
</dbReference>
<gene>
    <name evidence="6" type="ORF">HII31_05161</name>
</gene>
<proteinExistence type="predicted"/>
<evidence type="ECO:0000256" key="5">
    <source>
        <dbReference type="SAM" id="Phobius"/>
    </source>
</evidence>
<name>A0A8H6RM72_9PEZI</name>
<feature type="transmembrane region" description="Helical" evidence="5">
    <location>
        <begin position="422"/>
        <end position="444"/>
    </location>
</feature>
<keyword evidence="4 5" id="KW-0472">Membrane</keyword>
<reference evidence="6" key="1">
    <citation type="submission" date="2020-04" db="EMBL/GenBank/DDBJ databases">
        <title>Draft genome resource of the tomato pathogen Pseudocercospora fuligena.</title>
        <authorList>
            <person name="Zaccaron A."/>
        </authorList>
    </citation>
    <scope>NUCLEOTIDE SEQUENCE</scope>
    <source>
        <strain evidence="6">PF001</strain>
    </source>
</reference>
<accession>A0A8H6RM72</accession>
<dbReference type="EMBL" id="JABCIY010000082">
    <property type="protein sequence ID" value="KAF7193487.1"/>
    <property type="molecule type" value="Genomic_DNA"/>
</dbReference>
<dbReference type="OrthoDB" id="5215911at2759"/>
<organism evidence="6 7">
    <name type="scientific">Pseudocercospora fuligena</name>
    <dbReference type="NCBI Taxonomy" id="685502"/>
    <lineage>
        <taxon>Eukaryota</taxon>
        <taxon>Fungi</taxon>
        <taxon>Dikarya</taxon>
        <taxon>Ascomycota</taxon>
        <taxon>Pezizomycotina</taxon>
        <taxon>Dothideomycetes</taxon>
        <taxon>Dothideomycetidae</taxon>
        <taxon>Mycosphaerellales</taxon>
        <taxon>Mycosphaerellaceae</taxon>
        <taxon>Pseudocercospora</taxon>
    </lineage>
</organism>
<evidence type="ECO:0000256" key="3">
    <source>
        <dbReference type="ARBA" id="ARBA00022989"/>
    </source>
</evidence>
<dbReference type="Pfam" id="PF07690">
    <property type="entry name" value="MFS_1"/>
    <property type="match status" value="1"/>
</dbReference>
<feature type="transmembrane region" description="Helical" evidence="5">
    <location>
        <begin position="62"/>
        <end position="84"/>
    </location>
</feature>
<comment type="caution">
    <text evidence="6">The sequence shown here is derived from an EMBL/GenBank/DDBJ whole genome shotgun (WGS) entry which is preliminary data.</text>
</comment>
<protein>
    <submittedName>
        <fullName evidence="6">Putative MFS-type transporter</fullName>
    </submittedName>
</protein>
<keyword evidence="7" id="KW-1185">Reference proteome</keyword>
<feature type="non-terminal residue" evidence="6">
    <location>
        <position position="538"/>
    </location>
</feature>
<dbReference type="GO" id="GO:0022857">
    <property type="term" value="F:transmembrane transporter activity"/>
    <property type="evidence" value="ECO:0007669"/>
    <property type="project" value="InterPro"/>
</dbReference>
<dbReference type="PANTHER" id="PTHR23502:SF30">
    <property type="entry name" value="TRANSPORTER, PUTATIVE (AFU_ORTHOLOGUE AFUA_8G04702)-RELATED"/>
    <property type="match status" value="1"/>
</dbReference>
<evidence type="ECO:0000256" key="4">
    <source>
        <dbReference type="ARBA" id="ARBA00023136"/>
    </source>
</evidence>
<feature type="transmembrane region" description="Helical" evidence="5">
    <location>
        <begin position="155"/>
        <end position="177"/>
    </location>
</feature>
<feature type="transmembrane region" description="Helical" evidence="5">
    <location>
        <begin position="212"/>
        <end position="233"/>
    </location>
</feature>